<dbReference type="InterPro" id="IPR017441">
    <property type="entry name" value="Protein_kinase_ATP_BS"/>
</dbReference>
<dbReference type="SUPFAM" id="SSF56112">
    <property type="entry name" value="Protein kinase-like (PK-like)"/>
    <property type="match status" value="1"/>
</dbReference>
<evidence type="ECO:0000256" key="5">
    <source>
        <dbReference type="ARBA" id="ARBA00022840"/>
    </source>
</evidence>
<evidence type="ECO:0000256" key="3">
    <source>
        <dbReference type="ARBA" id="ARBA00022741"/>
    </source>
</evidence>
<dbReference type="CDD" id="cd14017">
    <property type="entry name" value="STKc_TTBK"/>
    <property type="match status" value="1"/>
</dbReference>
<accession>A0A3P7NTJ2</accession>
<keyword evidence="3 7" id="KW-0547">Nucleotide-binding</keyword>
<gene>
    <name evidence="10" type="ORF">DILT_LOCUS4667</name>
</gene>
<dbReference type="InterPro" id="IPR050235">
    <property type="entry name" value="CK1_Ser-Thr_kinase"/>
</dbReference>
<evidence type="ECO:0000256" key="4">
    <source>
        <dbReference type="ARBA" id="ARBA00022777"/>
    </source>
</evidence>
<feature type="compositionally biased region" description="Polar residues" evidence="8">
    <location>
        <begin position="302"/>
        <end position="311"/>
    </location>
</feature>
<evidence type="ECO:0000256" key="2">
    <source>
        <dbReference type="ARBA" id="ARBA00022679"/>
    </source>
</evidence>
<protein>
    <recommendedName>
        <fullName evidence="9">Protein kinase domain-containing protein</fullName>
    </recommendedName>
</protein>
<reference evidence="10 11" key="1">
    <citation type="submission" date="2018-11" db="EMBL/GenBank/DDBJ databases">
        <authorList>
            <consortium name="Pathogen Informatics"/>
        </authorList>
    </citation>
    <scope>NUCLEOTIDE SEQUENCE [LARGE SCALE GENOMIC DNA]</scope>
</reference>
<dbReference type="InterPro" id="IPR047916">
    <property type="entry name" value="TTBK_Asator-like_STKc"/>
</dbReference>
<dbReference type="Proteomes" id="UP000281553">
    <property type="component" value="Unassembled WGS sequence"/>
</dbReference>
<evidence type="ECO:0000256" key="1">
    <source>
        <dbReference type="ARBA" id="ARBA00022527"/>
    </source>
</evidence>
<dbReference type="PANTHER" id="PTHR11909">
    <property type="entry name" value="CASEIN KINASE-RELATED"/>
    <property type="match status" value="1"/>
</dbReference>
<evidence type="ECO:0000256" key="6">
    <source>
        <dbReference type="ARBA" id="ARBA00061588"/>
    </source>
</evidence>
<dbReference type="FunFam" id="3.30.200.20:FF:000358">
    <property type="entry name" value="Tau tubulin kinase 2b"/>
    <property type="match status" value="1"/>
</dbReference>
<dbReference type="FunFam" id="1.10.510.10:FF:000481">
    <property type="entry name" value="Asator, isoform D"/>
    <property type="match status" value="1"/>
</dbReference>
<dbReference type="PROSITE" id="PS00107">
    <property type="entry name" value="PROTEIN_KINASE_ATP"/>
    <property type="match status" value="1"/>
</dbReference>
<dbReference type="AlphaFoldDB" id="A0A3P7NTJ2"/>
<dbReference type="Gene3D" id="1.10.510.10">
    <property type="entry name" value="Transferase(Phosphotransferase) domain 1"/>
    <property type="match status" value="1"/>
</dbReference>
<evidence type="ECO:0000313" key="10">
    <source>
        <dbReference type="EMBL" id="VDN08836.1"/>
    </source>
</evidence>
<feature type="region of interest" description="Disordered" evidence="8">
    <location>
        <begin position="296"/>
        <end position="331"/>
    </location>
</feature>
<evidence type="ECO:0000256" key="8">
    <source>
        <dbReference type="SAM" id="MobiDB-lite"/>
    </source>
</evidence>
<keyword evidence="2" id="KW-0808">Transferase</keyword>
<keyword evidence="5 7" id="KW-0067">ATP-binding</keyword>
<dbReference type="Pfam" id="PF00069">
    <property type="entry name" value="Pkinase"/>
    <property type="match status" value="1"/>
</dbReference>
<evidence type="ECO:0000313" key="11">
    <source>
        <dbReference type="Proteomes" id="UP000281553"/>
    </source>
</evidence>
<name>A0A3P7NTJ2_DIBLA</name>
<dbReference type="GO" id="GO:0015630">
    <property type="term" value="C:microtubule cytoskeleton"/>
    <property type="evidence" value="ECO:0007669"/>
    <property type="project" value="UniProtKB-ARBA"/>
</dbReference>
<evidence type="ECO:0000256" key="7">
    <source>
        <dbReference type="PROSITE-ProRule" id="PRU10141"/>
    </source>
</evidence>
<dbReference type="PROSITE" id="PS50011">
    <property type="entry name" value="PROTEIN_KINASE_DOM"/>
    <property type="match status" value="1"/>
</dbReference>
<organism evidence="10 11">
    <name type="scientific">Dibothriocephalus latus</name>
    <name type="common">Fish tapeworm</name>
    <name type="synonym">Diphyllobothrium latum</name>
    <dbReference type="NCBI Taxonomy" id="60516"/>
    <lineage>
        <taxon>Eukaryota</taxon>
        <taxon>Metazoa</taxon>
        <taxon>Spiralia</taxon>
        <taxon>Lophotrochozoa</taxon>
        <taxon>Platyhelminthes</taxon>
        <taxon>Cestoda</taxon>
        <taxon>Eucestoda</taxon>
        <taxon>Diphyllobothriidea</taxon>
        <taxon>Diphyllobothriidae</taxon>
        <taxon>Dibothriocephalus</taxon>
    </lineage>
</organism>
<dbReference type="OrthoDB" id="5979581at2759"/>
<evidence type="ECO:0000259" key="9">
    <source>
        <dbReference type="PROSITE" id="PS50011"/>
    </source>
</evidence>
<keyword evidence="4" id="KW-0418">Kinase</keyword>
<keyword evidence="1" id="KW-0723">Serine/threonine-protein kinase</keyword>
<dbReference type="InterPro" id="IPR011009">
    <property type="entry name" value="Kinase-like_dom_sf"/>
</dbReference>
<keyword evidence="11" id="KW-1185">Reference proteome</keyword>
<dbReference type="EMBL" id="UYRU01045885">
    <property type="protein sequence ID" value="VDN08836.1"/>
    <property type="molecule type" value="Genomic_DNA"/>
</dbReference>
<comment type="similarity">
    <text evidence="6">Belongs to the protein kinase superfamily. CK1 Ser/Thr protein kinase family.</text>
</comment>
<dbReference type="GO" id="GO:0004674">
    <property type="term" value="F:protein serine/threonine kinase activity"/>
    <property type="evidence" value="ECO:0007669"/>
    <property type="project" value="UniProtKB-KW"/>
</dbReference>
<feature type="binding site" evidence="7">
    <location>
        <position position="48"/>
    </location>
    <ligand>
        <name>ATP</name>
        <dbReference type="ChEBI" id="CHEBI:30616"/>
    </ligand>
</feature>
<dbReference type="InterPro" id="IPR000719">
    <property type="entry name" value="Prot_kinase_dom"/>
</dbReference>
<feature type="domain" description="Protein kinase" evidence="9">
    <location>
        <begin position="19"/>
        <end position="286"/>
    </location>
</feature>
<proteinExistence type="inferred from homology"/>
<dbReference type="GO" id="GO:0005524">
    <property type="term" value="F:ATP binding"/>
    <property type="evidence" value="ECO:0007669"/>
    <property type="project" value="UniProtKB-UniRule"/>
</dbReference>
<sequence>MASSAIDIVKIGSIIKDRWNVLKKIGSGSFGEVYEAQDALTQQKVAIKVESSRQAKQLLKMEVAVLKRLQGKPHVCLFMGCGRNDKYSYVIMSLQSRNLAELRRSSPRGYFSLSTTVRIGRQVLTAIENIHAIGFLHRDIEPSNFVLGGGSGPGSISPRTIVMLDFGCARQYTTGDGDLRPPRRVASFRGTVRYASVNAHLNKELGRHDDLWSLYYMLGECVTGQLPWRKVTDKDHVGIIKKTFDHNNLLRYLPREFRPFLKHIQNLTYFDKPDYEFLQSLLSTYMERKSISEDDPFDWEVSNDQSGGTNETGEHHTNLHTPPAPEASKGMGTVAAEEAHMPTLLDSGGMAPAESGAV</sequence>